<feature type="domain" description="Phospholipase C/D" evidence="1">
    <location>
        <begin position="9"/>
        <end position="167"/>
    </location>
</feature>
<organism evidence="2 3">
    <name type="scientific">Erysipelothrix inopinata</name>
    <dbReference type="NCBI Taxonomy" id="225084"/>
    <lineage>
        <taxon>Bacteria</taxon>
        <taxon>Bacillati</taxon>
        <taxon>Bacillota</taxon>
        <taxon>Erysipelotrichia</taxon>
        <taxon>Erysipelotrichales</taxon>
        <taxon>Erysipelotrichaceae</taxon>
        <taxon>Erysipelothrix</taxon>
    </lineage>
</organism>
<dbReference type="AlphaFoldDB" id="A0A7G9RWS5"/>
<dbReference type="KEGG" id="eio:H9L01_06630"/>
<protein>
    <submittedName>
        <fullName evidence="2">Zinc dependent phospholipase C family protein</fullName>
    </submittedName>
</protein>
<dbReference type="InterPro" id="IPR029002">
    <property type="entry name" value="PLPC/GPLD1"/>
</dbReference>
<evidence type="ECO:0000313" key="2">
    <source>
        <dbReference type="EMBL" id="QNN60050.1"/>
    </source>
</evidence>
<accession>A0A7G9RWS5</accession>
<proteinExistence type="predicted"/>
<dbReference type="EMBL" id="CP060715">
    <property type="protein sequence ID" value="QNN60050.1"/>
    <property type="molecule type" value="Genomic_DNA"/>
</dbReference>
<evidence type="ECO:0000313" key="3">
    <source>
        <dbReference type="Proteomes" id="UP000515928"/>
    </source>
</evidence>
<dbReference type="Proteomes" id="UP000515928">
    <property type="component" value="Chromosome"/>
</dbReference>
<evidence type="ECO:0000259" key="1">
    <source>
        <dbReference type="Pfam" id="PF00882"/>
    </source>
</evidence>
<dbReference type="Pfam" id="PF00882">
    <property type="entry name" value="Zn_dep_PLPC"/>
    <property type="match status" value="1"/>
</dbReference>
<reference evidence="2 3" key="1">
    <citation type="submission" date="2020-08" db="EMBL/GenBank/DDBJ databases">
        <title>Genome sequence of Erysipelothrix inopinata DSM 15511T.</title>
        <authorList>
            <person name="Hyun D.-W."/>
            <person name="Bae J.-W."/>
        </authorList>
    </citation>
    <scope>NUCLEOTIDE SEQUENCE [LARGE SCALE GENOMIC DNA]</scope>
    <source>
        <strain evidence="2 3">DSM 15511</strain>
    </source>
</reference>
<gene>
    <name evidence="2" type="ORF">H9L01_06630</name>
</gene>
<keyword evidence="3" id="KW-1185">Reference proteome</keyword>
<name>A0A7G9RWS5_9FIRM</name>
<sequence>MAVIPNVITHGLMALDVYNKLEESDVQKAIKNHPRAYLLGSNGPDLFFYYNVLPWQDQNKNRIVTGYGETVHTRHINDFYNTAAKTIVENKDERRREILTAYLAGHFMHWSLDSLGHPFIFYRGGEIAGETQYWHFRYESMLDSLMVLYVKQRRLEDINIEKFVDVDDEERRVISTFYQSILKTVFDIHISTSVVDSCIRSFKTTLRFLFDPHNIKTPIIRMYENYKGKPWAYTSHVVNSNIDAEYDVLNLKKEAWCNPTNLEDVSHLSFIEIYDQSVEQGVVLIESLNSFLKGETVSFDPLLQNRQYDTGRPVGDVMKYYGSIYEHNKEAI</sequence>